<reference evidence="1 2" key="1">
    <citation type="submission" date="2018-09" db="EMBL/GenBank/DDBJ databases">
        <title>Genomic Encyclopedia of Archaeal and Bacterial Type Strains, Phase II (KMG-II): from individual species to whole genera.</title>
        <authorList>
            <person name="Goeker M."/>
        </authorList>
    </citation>
    <scope>NUCLEOTIDE SEQUENCE [LARGE SCALE GENOMIC DNA]</scope>
    <source>
        <strain evidence="1 2">DSM 21950</strain>
    </source>
</reference>
<keyword evidence="2" id="KW-1185">Reference proteome</keyword>
<comment type="caution">
    <text evidence="1">The sequence shown here is derived from an EMBL/GenBank/DDBJ whole genome shotgun (WGS) entry which is preliminary data.</text>
</comment>
<gene>
    <name evidence="1" type="ORF">BXY64_0651</name>
</gene>
<name>A0A419X7F5_9BACT</name>
<dbReference type="EMBL" id="RAPQ01000008">
    <property type="protein sequence ID" value="RKE03642.1"/>
    <property type="molecule type" value="Genomic_DNA"/>
</dbReference>
<protein>
    <submittedName>
        <fullName evidence="1">Uncharacterized protein</fullName>
    </submittedName>
</protein>
<accession>A0A419X7F5</accession>
<sequence>MTIYPYLRLPNGISIGLRLWLKSEYISTTLLGKSLN</sequence>
<organism evidence="1 2">
    <name type="scientific">Marinifilum flexuosum</name>
    <dbReference type="NCBI Taxonomy" id="1117708"/>
    <lineage>
        <taxon>Bacteria</taxon>
        <taxon>Pseudomonadati</taxon>
        <taxon>Bacteroidota</taxon>
        <taxon>Bacteroidia</taxon>
        <taxon>Marinilabiliales</taxon>
        <taxon>Marinifilaceae</taxon>
    </lineage>
</organism>
<evidence type="ECO:0000313" key="1">
    <source>
        <dbReference type="EMBL" id="RKE03642.1"/>
    </source>
</evidence>
<dbReference type="Proteomes" id="UP000284531">
    <property type="component" value="Unassembled WGS sequence"/>
</dbReference>
<evidence type="ECO:0000313" key="2">
    <source>
        <dbReference type="Proteomes" id="UP000284531"/>
    </source>
</evidence>
<dbReference type="AlphaFoldDB" id="A0A419X7F5"/>
<proteinExistence type="predicted"/>